<evidence type="ECO:0000313" key="1">
    <source>
        <dbReference type="EMBL" id="CAI9177150.1"/>
    </source>
</evidence>
<name>A0ABN8ZTB0_RANTA</name>
<keyword evidence="2" id="KW-1185">Reference proteome</keyword>
<dbReference type="EMBL" id="OX459942">
    <property type="protein sequence ID" value="CAI9177150.1"/>
    <property type="molecule type" value="Genomic_DNA"/>
</dbReference>
<organism evidence="1 2">
    <name type="scientific">Rangifer tarandus platyrhynchus</name>
    <name type="common">Svalbard reindeer</name>
    <dbReference type="NCBI Taxonomy" id="3082113"/>
    <lineage>
        <taxon>Eukaryota</taxon>
        <taxon>Metazoa</taxon>
        <taxon>Chordata</taxon>
        <taxon>Craniata</taxon>
        <taxon>Vertebrata</taxon>
        <taxon>Euteleostomi</taxon>
        <taxon>Mammalia</taxon>
        <taxon>Eutheria</taxon>
        <taxon>Laurasiatheria</taxon>
        <taxon>Artiodactyla</taxon>
        <taxon>Ruminantia</taxon>
        <taxon>Pecora</taxon>
        <taxon>Cervidae</taxon>
        <taxon>Odocoileinae</taxon>
        <taxon>Rangifer</taxon>
    </lineage>
</organism>
<evidence type="ECO:0000313" key="2">
    <source>
        <dbReference type="Proteomes" id="UP001176941"/>
    </source>
</evidence>
<sequence>MWGLGWDKPFICSAEGSRARIQRLGVAALSAPSLPSALTASHVPAGSVACGSLTNTLFWLKLVLQEATHQLPGGKWQRLLSWLCGPYGLPGISYSACLDYLDLSWKCGCCQVTFGGSL</sequence>
<proteinExistence type="predicted"/>
<gene>
    <name evidence="1" type="ORF">MRATA1EN1_LOCUS26112</name>
</gene>
<dbReference type="Proteomes" id="UP001176941">
    <property type="component" value="Chromosome 6"/>
</dbReference>
<reference evidence="1" key="1">
    <citation type="submission" date="2023-04" db="EMBL/GenBank/DDBJ databases">
        <authorList>
            <consortium name="ELIXIR-Norway"/>
        </authorList>
    </citation>
    <scope>NUCLEOTIDE SEQUENCE [LARGE SCALE GENOMIC DNA]</scope>
</reference>
<accession>A0ABN8ZTB0</accession>
<protein>
    <submittedName>
        <fullName evidence="1">Uncharacterized protein</fullName>
    </submittedName>
</protein>